<reference evidence="12" key="2">
    <citation type="submission" date="2023-11" db="EMBL/GenBank/DDBJ databases">
        <authorList>
            <person name="Kyselkova M."/>
            <person name="Xanthopoulou K."/>
            <person name="Shestivska V."/>
            <person name="Spanelova P."/>
            <person name="Maixnerova M."/>
            <person name="Higgins P.G."/>
            <person name="Nemec A."/>
        </authorList>
    </citation>
    <scope>NUCLEOTIDE SEQUENCE</scope>
    <source>
        <strain evidence="12">ANC 7225</strain>
    </source>
</reference>
<keyword evidence="9 10" id="KW-0694">RNA-binding</keyword>
<keyword evidence="15" id="KW-1185">Reference proteome</keyword>
<evidence type="ECO:0000313" key="12">
    <source>
        <dbReference type="EMBL" id="MDY6550853.1"/>
    </source>
</evidence>
<feature type="binding site" evidence="10">
    <location>
        <position position="11"/>
    </location>
    <ligand>
        <name>ATP</name>
        <dbReference type="ChEBI" id="CHEBI:30616"/>
    </ligand>
</feature>
<dbReference type="PIRSF" id="PIRSF000813">
    <property type="entry name" value="CCA_bact"/>
    <property type="match status" value="1"/>
</dbReference>
<comment type="miscellaneous">
    <text evidence="10">A single active site specifically recognizes both ATP and CTP and is responsible for their addition.</text>
</comment>
<dbReference type="Proteomes" id="UP001284094">
    <property type="component" value="Unassembled WGS sequence"/>
</dbReference>
<feature type="binding site" evidence="10">
    <location>
        <position position="91"/>
    </location>
    <ligand>
        <name>CTP</name>
        <dbReference type="ChEBI" id="CHEBI:37563"/>
    </ligand>
</feature>
<organism evidence="13 14">
    <name type="scientific">Acinetobacter faecalis</name>
    <dbReference type="NCBI Taxonomy" id="2665161"/>
    <lineage>
        <taxon>Bacteria</taxon>
        <taxon>Pseudomonadati</taxon>
        <taxon>Pseudomonadota</taxon>
        <taxon>Gammaproteobacteria</taxon>
        <taxon>Moraxellales</taxon>
        <taxon>Moraxellaceae</taxon>
        <taxon>Acinetobacter</taxon>
    </lineage>
</organism>
<dbReference type="GO" id="GO:0000049">
    <property type="term" value="F:tRNA binding"/>
    <property type="evidence" value="ECO:0007669"/>
    <property type="project" value="UniProtKB-UniRule"/>
</dbReference>
<feature type="binding site" evidence="10">
    <location>
        <position position="91"/>
    </location>
    <ligand>
        <name>ATP</name>
        <dbReference type="ChEBI" id="CHEBI:30616"/>
    </ligand>
</feature>
<keyword evidence="1 10" id="KW-0808">Transferase</keyword>
<evidence type="ECO:0000256" key="8">
    <source>
        <dbReference type="ARBA" id="ARBA00022842"/>
    </source>
</evidence>
<evidence type="ECO:0000256" key="6">
    <source>
        <dbReference type="ARBA" id="ARBA00022800"/>
    </source>
</evidence>
<accession>A0A6L6GHD4</accession>
<dbReference type="GO" id="GO:0001680">
    <property type="term" value="P:tRNA 3'-terminal CCA addition"/>
    <property type="evidence" value="ECO:0007669"/>
    <property type="project" value="UniProtKB-UniRule"/>
</dbReference>
<comment type="catalytic activity">
    <reaction evidence="10">
        <text>a tRNA precursor + 2 CTP + ATP = a tRNA with a 3' CCA end + 3 diphosphate</text>
        <dbReference type="Rhea" id="RHEA:14433"/>
        <dbReference type="Rhea" id="RHEA-COMP:10465"/>
        <dbReference type="Rhea" id="RHEA-COMP:10468"/>
        <dbReference type="ChEBI" id="CHEBI:30616"/>
        <dbReference type="ChEBI" id="CHEBI:33019"/>
        <dbReference type="ChEBI" id="CHEBI:37563"/>
        <dbReference type="ChEBI" id="CHEBI:74896"/>
        <dbReference type="ChEBI" id="CHEBI:83071"/>
        <dbReference type="EC" id="2.7.7.72"/>
    </reaction>
</comment>
<dbReference type="Pfam" id="PF01966">
    <property type="entry name" value="HD"/>
    <property type="match status" value="1"/>
</dbReference>
<keyword evidence="5 10" id="KW-0547">Nucleotide-binding</keyword>
<keyword evidence="7 10" id="KW-0067">ATP-binding</keyword>
<comment type="catalytic activity">
    <reaction evidence="10">
        <text>a tRNA with a 3' CCA end + 2 CTP + ATP = a tRNA with a 3' CCACCA end + 3 diphosphate</text>
        <dbReference type="Rhea" id="RHEA:76235"/>
        <dbReference type="Rhea" id="RHEA-COMP:10468"/>
        <dbReference type="Rhea" id="RHEA-COMP:18655"/>
        <dbReference type="ChEBI" id="CHEBI:30616"/>
        <dbReference type="ChEBI" id="CHEBI:33019"/>
        <dbReference type="ChEBI" id="CHEBI:37563"/>
        <dbReference type="ChEBI" id="CHEBI:83071"/>
        <dbReference type="ChEBI" id="CHEBI:195187"/>
    </reaction>
</comment>
<dbReference type="Pfam" id="PF12627">
    <property type="entry name" value="PolyA_pol_RNAbd"/>
    <property type="match status" value="1"/>
</dbReference>
<keyword evidence="4 10" id="KW-0479">Metal-binding</keyword>
<comment type="cofactor">
    <cofactor evidence="10">
        <name>Ni(2+)</name>
        <dbReference type="ChEBI" id="CHEBI:49786"/>
    </cofactor>
    <text evidence="10">Nickel for phosphatase activity.</text>
</comment>
<comment type="caution">
    <text evidence="13">The sequence shown here is derived from an EMBL/GenBank/DDBJ whole genome shotgun (WGS) entry which is preliminary data.</text>
</comment>
<feature type="binding site" evidence="10">
    <location>
        <position position="140"/>
    </location>
    <ligand>
        <name>CTP</name>
        <dbReference type="ChEBI" id="CHEBI:37563"/>
    </ligand>
</feature>
<dbReference type="GO" id="GO:0004810">
    <property type="term" value="F:CCA tRNA nucleotidyltransferase activity"/>
    <property type="evidence" value="ECO:0007669"/>
    <property type="project" value="UniProtKB-UniRule"/>
</dbReference>
<feature type="binding site" evidence="10">
    <location>
        <position position="21"/>
    </location>
    <ligand>
        <name>Mg(2+)</name>
        <dbReference type="ChEBI" id="CHEBI:18420"/>
    </ligand>
</feature>
<sequence>MQVYLVGGAVRDHLLGFPYHEKDYVVVGATPEQLIASGYQPVGKDFPVFLHPDTKDEYALARTERKSGHGYHGFSFYTDPSVTLEEDLIRRDLTINAIAMDDDGKIYDPYNGQQDLNNKILRHVSNAFVEDPLRVLRIARFAARYKALGFKVAPETLALMHQLSESGELEALTPERVWKETSRALMEDHADEYFEVLRSCGALKILFPEIDALYGIPQRPEYHPEIDCGIHTMMSLQQACKANYSLDVRFAVLVHDLGKALTPKDELPRHIMHEERGVKPVTEVCDRLKVPTNTKQLALAVCKEHLKCHQALTLKPGTLWRLLQRLDVLRRPERVEAFVQACECDSRGRLGLENREYPQSRYILDAIQVVRNIKAQDLPADVKGQEIGEMLIERRIQAIAELKHQYAENA</sequence>
<dbReference type="EMBL" id="WLYL01000039">
    <property type="protein sequence ID" value="MTD11940.1"/>
    <property type="molecule type" value="Genomic_DNA"/>
</dbReference>
<dbReference type="EC" id="3.1.4.-" evidence="10"/>
<feature type="binding site" evidence="10">
    <location>
        <position position="140"/>
    </location>
    <ligand>
        <name>ATP</name>
        <dbReference type="ChEBI" id="CHEBI:30616"/>
    </ligand>
</feature>
<dbReference type="Pfam" id="PF01743">
    <property type="entry name" value="PolyA_pol"/>
    <property type="match status" value="1"/>
</dbReference>
<feature type="domain" description="HD" evidence="11">
    <location>
        <begin position="228"/>
        <end position="329"/>
    </location>
</feature>
<keyword evidence="10" id="KW-0533">Nickel</keyword>
<keyword evidence="10" id="KW-0511">Multifunctional enzyme</keyword>
<evidence type="ECO:0000256" key="9">
    <source>
        <dbReference type="ARBA" id="ARBA00022884"/>
    </source>
</evidence>
<dbReference type="Proteomes" id="UP000473854">
    <property type="component" value="Unassembled WGS sequence"/>
</dbReference>
<dbReference type="EMBL" id="JAXHPO010000037">
    <property type="protein sequence ID" value="MDY6550853.1"/>
    <property type="molecule type" value="Genomic_DNA"/>
</dbReference>
<dbReference type="RefSeq" id="WP_154773492.1">
    <property type="nucleotide sequence ID" value="NZ_JAXHPE010000053.1"/>
</dbReference>
<dbReference type="InterPro" id="IPR002646">
    <property type="entry name" value="PolA_pol_head_dom"/>
</dbReference>
<dbReference type="NCBIfam" id="NF008137">
    <property type="entry name" value="PRK10885.1"/>
    <property type="match status" value="1"/>
</dbReference>
<keyword evidence="10 13" id="KW-0378">Hydrolase</keyword>
<dbReference type="EC" id="3.1.3.-" evidence="10"/>
<evidence type="ECO:0000313" key="15">
    <source>
        <dbReference type="Proteomes" id="UP001284094"/>
    </source>
</evidence>
<dbReference type="GO" id="GO:0016791">
    <property type="term" value="F:phosphatase activity"/>
    <property type="evidence" value="ECO:0007669"/>
    <property type="project" value="UniProtKB-UniRule"/>
</dbReference>
<comment type="similarity">
    <text evidence="10">Belongs to the tRNA nucleotidyltransferase/poly(A) polymerase family. Bacterial CCA-adding enzyme type 1 subfamily.</text>
</comment>
<dbReference type="HAMAP" id="MF_01262">
    <property type="entry name" value="CCA_bact_type2"/>
    <property type="match status" value="1"/>
</dbReference>
<dbReference type="PANTHER" id="PTHR47545:SF1">
    <property type="entry name" value="MULTIFUNCTIONAL CCA PROTEIN"/>
    <property type="match status" value="1"/>
</dbReference>
<dbReference type="CDD" id="cd05398">
    <property type="entry name" value="NT_ClassII-CCAase"/>
    <property type="match status" value="1"/>
</dbReference>
<feature type="binding site" evidence="10">
    <location>
        <position position="137"/>
    </location>
    <ligand>
        <name>CTP</name>
        <dbReference type="ChEBI" id="CHEBI:37563"/>
    </ligand>
</feature>
<dbReference type="EC" id="2.7.7.72" evidence="10"/>
<protein>
    <recommendedName>
        <fullName evidence="10">Multifunctional CCA protein</fullName>
    </recommendedName>
    <domain>
        <recommendedName>
            <fullName evidence="10">CCA-adding enzyme</fullName>
            <ecNumber evidence="10">2.7.7.72</ecNumber>
        </recommendedName>
        <alternativeName>
            <fullName evidence="10">CCA tRNA nucleotidyltransferase</fullName>
        </alternativeName>
        <alternativeName>
            <fullName evidence="10">tRNA CCA-pyrophosphorylase</fullName>
        </alternativeName>
        <alternativeName>
            <fullName evidence="10">tRNA adenylyl-/cytidylyl-transferase</fullName>
        </alternativeName>
        <alternativeName>
            <fullName evidence="10">tRNA nucleotidyltransferase</fullName>
        </alternativeName>
        <alternativeName>
            <fullName evidence="10">tRNA-NT</fullName>
        </alternativeName>
    </domain>
    <domain>
        <recommendedName>
            <fullName evidence="10">2'-nucleotidase</fullName>
            <ecNumber evidence="10">3.1.3.-</ecNumber>
        </recommendedName>
    </domain>
    <domain>
        <recommendedName>
            <fullName evidence="10">2',3'-cyclic phosphodiesterase</fullName>
            <ecNumber evidence="10">3.1.4.-</ecNumber>
        </recommendedName>
    </domain>
    <domain>
        <recommendedName>
            <fullName evidence="10">Phosphatase</fullName>
        </recommendedName>
    </domain>
</protein>
<feature type="binding site" evidence="10">
    <location>
        <position position="11"/>
    </location>
    <ligand>
        <name>CTP</name>
        <dbReference type="ChEBI" id="CHEBI:37563"/>
    </ligand>
</feature>
<reference evidence="13 14" key="1">
    <citation type="submission" date="2019-11" db="EMBL/GenBank/DDBJ databases">
        <authorList>
            <person name="An D."/>
        </authorList>
    </citation>
    <scope>NUCLEOTIDE SEQUENCE [LARGE SCALE GENOMIC DNA]</scope>
    <source>
        <strain evidence="13 14">YIM 103518</strain>
    </source>
</reference>
<dbReference type="PANTHER" id="PTHR47545">
    <property type="entry name" value="MULTIFUNCTIONAL CCA PROTEIN"/>
    <property type="match status" value="1"/>
</dbReference>
<feature type="binding site" evidence="10">
    <location>
        <position position="8"/>
    </location>
    <ligand>
        <name>ATP</name>
        <dbReference type="ChEBI" id="CHEBI:30616"/>
    </ligand>
</feature>
<evidence type="ECO:0000256" key="2">
    <source>
        <dbReference type="ARBA" id="ARBA00022694"/>
    </source>
</evidence>
<dbReference type="InterPro" id="IPR006674">
    <property type="entry name" value="HD_domain"/>
</dbReference>
<evidence type="ECO:0000256" key="3">
    <source>
        <dbReference type="ARBA" id="ARBA00022695"/>
    </source>
</evidence>
<keyword evidence="3 10" id="KW-0548">Nucleotidyltransferase</keyword>
<dbReference type="InterPro" id="IPR050124">
    <property type="entry name" value="tRNA_CCA-adding_enzyme"/>
</dbReference>
<dbReference type="PROSITE" id="PS51831">
    <property type="entry name" value="HD"/>
    <property type="match status" value="1"/>
</dbReference>
<evidence type="ECO:0000313" key="14">
    <source>
        <dbReference type="Proteomes" id="UP000473854"/>
    </source>
</evidence>
<proteinExistence type="inferred from homology"/>
<evidence type="ECO:0000256" key="5">
    <source>
        <dbReference type="ARBA" id="ARBA00022741"/>
    </source>
</evidence>
<comment type="domain">
    <text evidence="10">Comprises two domains: an N-terminal domain containing the nucleotidyltransferase activity and a C-terminal HD domain associated with both phosphodiesterase and phosphatase activities.</text>
</comment>
<dbReference type="GO" id="GO:0005524">
    <property type="term" value="F:ATP binding"/>
    <property type="evidence" value="ECO:0007669"/>
    <property type="project" value="UniProtKB-UniRule"/>
</dbReference>
<evidence type="ECO:0000256" key="1">
    <source>
        <dbReference type="ARBA" id="ARBA00022679"/>
    </source>
</evidence>
<dbReference type="SUPFAM" id="SSF81891">
    <property type="entry name" value="Poly A polymerase C-terminal region-like"/>
    <property type="match status" value="1"/>
</dbReference>
<dbReference type="Gene3D" id="1.10.3090.10">
    <property type="entry name" value="cca-adding enzyme, domain 2"/>
    <property type="match status" value="1"/>
</dbReference>
<comment type="subunit">
    <text evidence="10">Monomer. Can also form homodimers and oligomers.</text>
</comment>
<feature type="binding site" evidence="10">
    <location>
        <position position="23"/>
    </location>
    <ligand>
        <name>Mg(2+)</name>
        <dbReference type="ChEBI" id="CHEBI:18420"/>
    </ligand>
</feature>
<keyword evidence="8 10" id="KW-0460">Magnesium</keyword>
<comment type="function">
    <text evidence="10">Catalyzes the addition and repair of the essential 3'-terminal CCA sequence in tRNAs without using a nucleic acid template. Adds these three nucleotides in the order of C, C, and A to the tRNA nucleotide-73, using CTP and ATP as substrates and producing inorganic pyrophosphate. tRNA 3'-terminal CCA addition is required both for tRNA processing and repair. Also involved in tRNA surveillance by mediating tandem CCA addition to generate a CCACCA at the 3' terminus of unstable tRNAs. While stable tRNAs receive only 3'-terminal CCA, unstable tRNAs are marked with CCACCA and rapidly degraded.</text>
</comment>
<keyword evidence="2 10" id="KW-0819">tRNA processing</keyword>
<keyword evidence="6 10" id="KW-0692">RNA repair</keyword>
<dbReference type="InterPro" id="IPR012006">
    <property type="entry name" value="CCA_bact"/>
</dbReference>
<dbReference type="Gene3D" id="3.30.460.10">
    <property type="entry name" value="Beta Polymerase, domain 2"/>
    <property type="match status" value="1"/>
</dbReference>
<evidence type="ECO:0000313" key="13">
    <source>
        <dbReference type="EMBL" id="MTD11940.1"/>
    </source>
</evidence>
<dbReference type="GO" id="GO:0042245">
    <property type="term" value="P:RNA repair"/>
    <property type="evidence" value="ECO:0007669"/>
    <property type="project" value="UniProtKB-KW"/>
</dbReference>
<reference evidence="12 15" key="3">
    <citation type="journal article" date="2024" name="Syst. Appl. Microbiol.">
        <title>Evidence for the occurrence of Acinetobacter faecalis in cattle feces and its emended description.</title>
        <authorList>
            <person name="Kyselkova M."/>
            <person name="Xanthopoulou K."/>
            <person name="Shestivska V."/>
            <person name="Spanelova P."/>
            <person name="Maixnerova M."/>
            <person name="Higgins P.G."/>
            <person name="Nemec A."/>
        </authorList>
    </citation>
    <scope>NUCLEOTIDE SEQUENCE [LARGE SCALE GENOMIC DNA]</scope>
    <source>
        <strain evidence="12 15">ANC 7225</strain>
    </source>
</reference>
<dbReference type="GO" id="GO:0000287">
    <property type="term" value="F:magnesium ion binding"/>
    <property type="evidence" value="ECO:0007669"/>
    <property type="project" value="UniProtKB-UniRule"/>
</dbReference>
<evidence type="ECO:0000256" key="10">
    <source>
        <dbReference type="HAMAP-Rule" id="MF_01261"/>
    </source>
</evidence>
<evidence type="ECO:0000256" key="7">
    <source>
        <dbReference type="ARBA" id="ARBA00022840"/>
    </source>
</evidence>
<evidence type="ECO:0000256" key="4">
    <source>
        <dbReference type="ARBA" id="ARBA00022723"/>
    </source>
</evidence>
<dbReference type="SUPFAM" id="SSF81301">
    <property type="entry name" value="Nucleotidyltransferase"/>
    <property type="match status" value="1"/>
</dbReference>
<dbReference type="AlphaFoldDB" id="A0A6L6GHD4"/>
<gene>
    <name evidence="10" type="primary">cca</name>
    <name evidence="13" type="ORF">GIX10_10965</name>
    <name evidence="12" type="ORF">SKM48_08805</name>
</gene>
<dbReference type="InterPro" id="IPR043519">
    <property type="entry name" value="NT_sf"/>
</dbReference>
<name>A0A6L6GHD4_9GAMM</name>
<evidence type="ECO:0000259" key="11">
    <source>
        <dbReference type="PROSITE" id="PS51831"/>
    </source>
</evidence>
<comment type="cofactor">
    <cofactor evidence="10">
        <name>Mg(2+)</name>
        <dbReference type="ChEBI" id="CHEBI:18420"/>
    </cofactor>
    <text evidence="10">Magnesium is required for nucleotidyltransferase activity.</text>
</comment>
<dbReference type="GO" id="GO:0004112">
    <property type="term" value="F:cyclic-nucleotide phosphodiesterase activity"/>
    <property type="evidence" value="ECO:0007669"/>
    <property type="project" value="UniProtKB-UniRule"/>
</dbReference>
<feature type="binding site" evidence="10">
    <location>
        <position position="8"/>
    </location>
    <ligand>
        <name>CTP</name>
        <dbReference type="ChEBI" id="CHEBI:37563"/>
    </ligand>
</feature>
<feature type="binding site" evidence="10">
    <location>
        <position position="137"/>
    </location>
    <ligand>
        <name>ATP</name>
        <dbReference type="ChEBI" id="CHEBI:30616"/>
    </ligand>
</feature>
<dbReference type="InterPro" id="IPR032828">
    <property type="entry name" value="PolyA_RNA-bd"/>
</dbReference>
<dbReference type="HAMAP" id="MF_01261">
    <property type="entry name" value="CCA_bact_type1"/>
    <property type="match status" value="1"/>
</dbReference>